<dbReference type="EMBL" id="FNNE01000005">
    <property type="protein sequence ID" value="SDW92722.1"/>
    <property type="molecule type" value="Genomic_DNA"/>
</dbReference>
<dbReference type="InterPro" id="IPR036116">
    <property type="entry name" value="FN3_sf"/>
</dbReference>
<evidence type="ECO:0008006" key="5">
    <source>
        <dbReference type="Google" id="ProtNLM"/>
    </source>
</evidence>
<keyword evidence="2" id="KW-0732">Signal</keyword>
<dbReference type="OrthoDB" id="6371755at2"/>
<dbReference type="SUPFAM" id="SSF49265">
    <property type="entry name" value="Fibronectin type III"/>
    <property type="match status" value="1"/>
</dbReference>
<protein>
    <recommendedName>
        <fullName evidence="5">Fibronectin type-III domain-containing protein</fullName>
    </recommendedName>
</protein>
<dbReference type="Proteomes" id="UP000199675">
    <property type="component" value="Unassembled WGS sequence"/>
</dbReference>
<dbReference type="PROSITE" id="PS51257">
    <property type="entry name" value="PROKAR_LIPOPROTEIN"/>
    <property type="match status" value="1"/>
</dbReference>
<dbReference type="InterPro" id="IPR003961">
    <property type="entry name" value="FN3_dom"/>
</dbReference>
<dbReference type="RefSeq" id="WP_091812715.1">
    <property type="nucleotide sequence ID" value="NZ_FNNE01000005.1"/>
</dbReference>
<dbReference type="CDD" id="cd00063">
    <property type="entry name" value="FN3"/>
    <property type="match status" value="1"/>
</dbReference>
<gene>
    <name evidence="3" type="ORF">SAMN04487960_10564</name>
</gene>
<evidence type="ECO:0000256" key="1">
    <source>
        <dbReference type="SAM" id="MobiDB-lite"/>
    </source>
</evidence>
<accession>A0A1H2XIP8</accession>
<keyword evidence="4" id="KW-1185">Reference proteome</keyword>
<feature type="signal peptide" evidence="2">
    <location>
        <begin position="1"/>
        <end position="24"/>
    </location>
</feature>
<reference evidence="3 4" key="1">
    <citation type="submission" date="2016-10" db="EMBL/GenBank/DDBJ databases">
        <authorList>
            <person name="de Groot N.N."/>
        </authorList>
    </citation>
    <scope>NUCLEOTIDE SEQUENCE [LARGE SCALE GENOMIC DNA]</scope>
    <source>
        <strain evidence="3 4">CGMCC 1.7059</strain>
    </source>
</reference>
<sequence length="185" mass="19672">MPDMRHPRLAARRLSANLSLLVLATALALLSGCKQGSTDSYSSTTQSAPLVAAQRESSAISSFRQAFGDESQPADTTPASGSGGNGEISDSTPSPHPESRPTLSWSAPLTRENGESLALSEISGYRVRFRLRHREAFQSIMVEGAENTRLSLDRFDPGAYEFSVSVVDSQGRESAPSGSVAVDLI</sequence>
<dbReference type="Gene3D" id="2.60.40.10">
    <property type="entry name" value="Immunoglobulins"/>
    <property type="match status" value="1"/>
</dbReference>
<feature type="chain" id="PRO_5011541387" description="Fibronectin type-III domain-containing protein" evidence="2">
    <location>
        <begin position="25"/>
        <end position="185"/>
    </location>
</feature>
<dbReference type="AlphaFoldDB" id="A0A1H2XIP8"/>
<evidence type="ECO:0000313" key="3">
    <source>
        <dbReference type="EMBL" id="SDW92722.1"/>
    </source>
</evidence>
<evidence type="ECO:0000256" key="2">
    <source>
        <dbReference type="SAM" id="SignalP"/>
    </source>
</evidence>
<dbReference type="STRING" id="488533.SAMN04487960_10564"/>
<proteinExistence type="predicted"/>
<dbReference type="InterPro" id="IPR013783">
    <property type="entry name" value="Ig-like_fold"/>
</dbReference>
<organism evidence="3 4">
    <name type="scientific">Marinobacter mobilis</name>
    <dbReference type="NCBI Taxonomy" id="488533"/>
    <lineage>
        <taxon>Bacteria</taxon>
        <taxon>Pseudomonadati</taxon>
        <taxon>Pseudomonadota</taxon>
        <taxon>Gammaproteobacteria</taxon>
        <taxon>Pseudomonadales</taxon>
        <taxon>Marinobacteraceae</taxon>
        <taxon>Marinobacter</taxon>
    </lineage>
</organism>
<evidence type="ECO:0000313" key="4">
    <source>
        <dbReference type="Proteomes" id="UP000199675"/>
    </source>
</evidence>
<name>A0A1H2XIP8_9GAMM</name>
<feature type="region of interest" description="Disordered" evidence="1">
    <location>
        <begin position="62"/>
        <end position="109"/>
    </location>
</feature>